<evidence type="ECO:0000313" key="2">
    <source>
        <dbReference type="Proteomes" id="UP000029223"/>
    </source>
</evidence>
<evidence type="ECO:0008006" key="3">
    <source>
        <dbReference type="Google" id="ProtNLM"/>
    </source>
</evidence>
<sequence>MAYLKDGKPSKKDKQMRITANQIDVLIDAANRHMPTAQLVRSSFNGKHQVNMKVGDTGAQSHVSGVGSVREIYEFMNGFLECLNLQQYAGHKLSEVM</sequence>
<comment type="caution">
    <text evidence="1">The sequence shown here is derived from an EMBL/GenBank/DDBJ whole genome shotgun (WGS) entry which is preliminary data.</text>
</comment>
<dbReference type="Proteomes" id="UP000029223">
    <property type="component" value="Unassembled WGS sequence"/>
</dbReference>
<name>A0ABQ0JNN4_9VIBR</name>
<dbReference type="EMBL" id="BBMS01000093">
    <property type="protein sequence ID" value="GAL30382.1"/>
    <property type="molecule type" value="Genomic_DNA"/>
</dbReference>
<gene>
    <name evidence="1" type="ORF">JCM19239_5299</name>
</gene>
<accession>A0ABQ0JNN4</accession>
<organism evidence="1 2">
    <name type="scientific">Vibrio variabilis</name>
    <dbReference type="NCBI Taxonomy" id="990271"/>
    <lineage>
        <taxon>Bacteria</taxon>
        <taxon>Pseudomonadati</taxon>
        <taxon>Pseudomonadota</taxon>
        <taxon>Gammaproteobacteria</taxon>
        <taxon>Vibrionales</taxon>
        <taxon>Vibrionaceae</taxon>
        <taxon>Vibrio</taxon>
    </lineage>
</organism>
<reference evidence="2" key="2">
    <citation type="submission" date="2014-09" db="EMBL/GenBank/DDBJ databases">
        <authorList>
            <consortium name="NBRP consortium"/>
            <person name="Sawabe T."/>
            <person name="Meirelles P."/>
            <person name="Nakanishi M."/>
            <person name="Sayaka M."/>
            <person name="Hattori M."/>
            <person name="Ohkuma M."/>
        </authorList>
    </citation>
    <scope>NUCLEOTIDE SEQUENCE [LARGE SCALE GENOMIC DNA]</scope>
    <source>
        <strain evidence="2">JCM 19239</strain>
    </source>
</reference>
<proteinExistence type="predicted"/>
<evidence type="ECO:0000313" key="1">
    <source>
        <dbReference type="EMBL" id="GAL30382.1"/>
    </source>
</evidence>
<protein>
    <recommendedName>
        <fullName evidence="3">Phage protein</fullName>
    </recommendedName>
</protein>
<keyword evidence="2" id="KW-1185">Reference proteome</keyword>
<reference evidence="2" key="1">
    <citation type="submission" date="2014-09" db="EMBL/GenBank/DDBJ databases">
        <title>Vibrio variabilis JCM 19239. (C206) whole genome shotgun sequence.</title>
        <authorList>
            <person name="Sawabe T."/>
            <person name="Meirelles P."/>
            <person name="Nakanishi M."/>
            <person name="Sayaka M."/>
            <person name="Hattori M."/>
            <person name="Ohkuma M."/>
        </authorList>
    </citation>
    <scope>NUCLEOTIDE SEQUENCE [LARGE SCALE GENOMIC DNA]</scope>
    <source>
        <strain evidence="2">JCM 19239</strain>
    </source>
</reference>